<dbReference type="AlphaFoldDB" id="A0A6J4PIZ4"/>
<organism evidence="1">
    <name type="scientific">uncultured Rubrobacteraceae bacterium</name>
    <dbReference type="NCBI Taxonomy" id="349277"/>
    <lineage>
        <taxon>Bacteria</taxon>
        <taxon>Bacillati</taxon>
        <taxon>Actinomycetota</taxon>
        <taxon>Rubrobacteria</taxon>
        <taxon>Rubrobacterales</taxon>
        <taxon>Rubrobacteraceae</taxon>
        <taxon>environmental samples</taxon>
    </lineage>
</organism>
<evidence type="ECO:0008006" key="2">
    <source>
        <dbReference type="Google" id="ProtNLM"/>
    </source>
</evidence>
<dbReference type="EMBL" id="CADCVA010000134">
    <property type="protein sequence ID" value="CAA9414137.1"/>
    <property type="molecule type" value="Genomic_DNA"/>
</dbReference>
<reference evidence="1" key="1">
    <citation type="submission" date="2020-02" db="EMBL/GenBank/DDBJ databases">
        <authorList>
            <person name="Meier V. D."/>
        </authorList>
    </citation>
    <scope>NUCLEOTIDE SEQUENCE</scope>
    <source>
        <strain evidence="1">AVDCRST_MAG82</strain>
    </source>
</reference>
<dbReference type="Pfam" id="PF12441">
    <property type="entry name" value="CopG_antitoxin"/>
    <property type="match status" value="1"/>
</dbReference>
<gene>
    <name evidence="1" type="ORF">AVDCRST_MAG82-986</name>
</gene>
<evidence type="ECO:0000313" key="1">
    <source>
        <dbReference type="EMBL" id="CAA9414137.1"/>
    </source>
</evidence>
<protein>
    <recommendedName>
        <fullName evidence="2">CopG antitoxin of type II toxin-antitoxin system</fullName>
    </recommendedName>
</protein>
<accession>A0A6J4PIZ4</accession>
<sequence length="92" mass="10360">MAEDRSSISGAQSYREIGEFWDEHDLGEYWEQTGPAEFDVDIRSSATYYPVETDLATRLRSIAAQRGISAETLLNLWVQEKAAEESTGKRAT</sequence>
<name>A0A6J4PIZ4_9ACTN</name>
<proteinExistence type="predicted"/>
<dbReference type="InterPro" id="IPR022148">
    <property type="entry name" value="CopG_antitoxin"/>
</dbReference>